<dbReference type="PANTHER" id="PTHR15859:SF1">
    <property type="entry name" value="BTB DOMAIN-CONTAINING PROTEIN"/>
    <property type="match status" value="1"/>
</dbReference>
<dbReference type="PANTHER" id="PTHR15859">
    <property type="entry name" value="SETA BINDING PROTEIN 1"/>
    <property type="match status" value="1"/>
</dbReference>
<name>A0A0N5CR13_THECL</name>
<dbReference type="AlphaFoldDB" id="A0A0N5CR13"/>
<sequence>PFGDQDGEQVFVQRVVPDTNQVFVRLASNGDRLCTIKTVGGSSITAFLVHECEGSRVNSRPRRFLFTGTSNGTVQMWDLTTALDQYHANFTSSNLLLSNQASNAEKTTGTVSSSAAAAAASSSTNTMLLSNRSHGTLRQGPTPDELLRLIDGCEICCASLNTTPSNTPHASFVHLPELDCHR</sequence>
<reference evidence="1 2" key="2">
    <citation type="submission" date="2018-11" db="EMBL/GenBank/DDBJ databases">
        <authorList>
            <consortium name="Pathogen Informatics"/>
        </authorList>
    </citation>
    <scope>NUCLEOTIDE SEQUENCE [LARGE SCALE GENOMIC DNA]</scope>
</reference>
<accession>A0A0N5CR13</accession>
<gene>
    <name evidence="1" type="ORF">TCLT_LOCUS2664</name>
</gene>
<evidence type="ECO:0000313" key="2">
    <source>
        <dbReference type="Proteomes" id="UP000276776"/>
    </source>
</evidence>
<keyword evidence="2" id="KW-1185">Reference proteome</keyword>
<dbReference type="EMBL" id="UYYF01000616">
    <property type="protein sequence ID" value="VDM98749.1"/>
    <property type="molecule type" value="Genomic_DNA"/>
</dbReference>
<dbReference type="WBParaSite" id="TCLT_0000266301-mRNA-1">
    <property type="protein sequence ID" value="TCLT_0000266301-mRNA-1"/>
    <property type="gene ID" value="TCLT_0000266301"/>
</dbReference>
<dbReference type="OrthoDB" id="6077599at2759"/>
<proteinExistence type="predicted"/>
<organism evidence="3">
    <name type="scientific">Thelazia callipaeda</name>
    <name type="common">Oriental eyeworm</name>
    <name type="synonym">Parasitic nematode</name>
    <dbReference type="NCBI Taxonomy" id="103827"/>
    <lineage>
        <taxon>Eukaryota</taxon>
        <taxon>Metazoa</taxon>
        <taxon>Ecdysozoa</taxon>
        <taxon>Nematoda</taxon>
        <taxon>Chromadorea</taxon>
        <taxon>Rhabditida</taxon>
        <taxon>Spirurina</taxon>
        <taxon>Spiruromorpha</taxon>
        <taxon>Thelazioidea</taxon>
        <taxon>Thelaziidae</taxon>
        <taxon>Thelazia</taxon>
    </lineage>
</organism>
<protein>
    <submittedName>
        <fullName evidence="3">WD_REPEATS_REGION domain-containing protein</fullName>
    </submittedName>
</protein>
<dbReference type="Proteomes" id="UP000276776">
    <property type="component" value="Unassembled WGS sequence"/>
</dbReference>
<dbReference type="InterPro" id="IPR047876">
    <property type="entry name" value="SHKBP1/KCTD3"/>
</dbReference>
<evidence type="ECO:0000313" key="1">
    <source>
        <dbReference type="EMBL" id="VDM98749.1"/>
    </source>
</evidence>
<dbReference type="Gene3D" id="2.130.10.10">
    <property type="entry name" value="YVTN repeat-like/Quinoprotein amine dehydrogenase"/>
    <property type="match status" value="1"/>
</dbReference>
<reference evidence="3" key="1">
    <citation type="submission" date="2017-02" db="UniProtKB">
        <authorList>
            <consortium name="WormBaseParasite"/>
        </authorList>
    </citation>
    <scope>IDENTIFICATION</scope>
</reference>
<dbReference type="InterPro" id="IPR015943">
    <property type="entry name" value="WD40/YVTN_repeat-like_dom_sf"/>
</dbReference>
<evidence type="ECO:0000313" key="3">
    <source>
        <dbReference type="WBParaSite" id="TCLT_0000266301-mRNA-1"/>
    </source>
</evidence>